<organism evidence="1 2">
    <name type="scientific">Russula earlei</name>
    <dbReference type="NCBI Taxonomy" id="71964"/>
    <lineage>
        <taxon>Eukaryota</taxon>
        <taxon>Fungi</taxon>
        <taxon>Dikarya</taxon>
        <taxon>Basidiomycota</taxon>
        <taxon>Agaricomycotina</taxon>
        <taxon>Agaricomycetes</taxon>
        <taxon>Russulales</taxon>
        <taxon>Russulaceae</taxon>
        <taxon>Russula</taxon>
    </lineage>
</organism>
<evidence type="ECO:0000313" key="2">
    <source>
        <dbReference type="Proteomes" id="UP001207468"/>
    </source>
</evidence>
<protein>
    <submittedName>
        <fullName evidence="1">Uncharacterized protein</fullName>
    </submittedName>
</protein>
<dbReference type="EMBL" id="JAGFNK010000011">
    <property type="protein sequence ID" value="KAI9512171.1"/>
    <property type="molecule type" value="Genomic_DNA"/>
</dbReference>
<comment type="caution">
    <text evidence="1">The sequence shown here is derived from an EMBL/GenBank/DDBJ whole genome shotgun (WGS) entry which is preliminary data.</text>
</comment>
<sequence length="369" mass="41963">MASKILKDIAQFLTPAPPAFDTEYDGLEYTWKFLVFRPALFKYEVFFLAIVLSYLAFYWIGSKMNHNKAKTWLDAHMGILEKQFSRPTAGSSGDLTADGYTDFFAFSTGRRVVSSLHTVFTLRPRHDFFQFAYQLAWGLVDLLYTPRDDVTLDFKLHANVAVPEFVWAVVTKEEANSIKKDRWDLTFTKTTENPRLPPSLVIMSEFADVTENVLKIAGPVLEALRDHKILPHFRSLSITDQPRVRPSVISADRGEKHVILSLTAPPSSRAADSAQLVSAVFGLIDSLEKVTLRTETKSKLKKAREIFAKTLKDEAERDAREEAADAKLAAKRRAEEERIARLSAAEQQKLLERDRKRNLRKTQGKIVKK</sequence>
<evidence type="ECO:0000313" key="1">
    <source>
        <dbReference type="EMBL" id="KAI9512171.1"/>
    </source>
</evidence>
<proteinExistence type="predicted"/>
<gene>
    <name evidence="1" type="ORF">F5148DRAFT_1305205</name>
</gene>
<reference evidence="1" key="1">
    <citation type="submission" date="2021-03" db="EMBL/GenBank/DDBJ databases">
        <title>Evolutionary priming and transition to the ectomycorrhizal habit in an iconic lineage of mushroom-forming fungi: is preadaptation a requirement?</title>
        <authorList>
            <consortium name="DOE Joint Genome Institute"/>
            <person name="Looney B.P."/>
            <person name="Miyauchi S."/>
            <person name="Morin E."/>
            <person name="Drula E."/>
            <person name="Courty P.E."/>
            <person name="Chicoki N."/>
            <person name="Fauchery L."/>
            <person name="Kohler A."/>
            <person name="Kuo A."/>
            <person name="LaButti K."/>
            <person name="Pangilinan J."/>
            <person name="Lipzen A."/>
            <person name="Riley R."/>
            <person name="Andreopoulos W."/>
            <person name="He G."/>
            <person name="Johnson J."/>
            <person name="Barry K.W."/>
            <person name="Grigoriev I.V."/>
            <person name="Nagy L."/>
            <person name="Hibbett D."/>
            <person name="Henrissat B."/>
            <person name="Matheny P.B."/>
            <person name="Labbe J."/>
            <person name="Martin A.F."/>
        </authorList>
    </citation>
    <scope>NUCLEOTIDE SEQUENCE</scope>
    <source>
        <strain evidence="1">BPL698</strain>
    </source>
</reference>
<accession>A0ACC0UKJ6</accession>
<keyword evidence="2" id="KW-1185">Reference proteome</keyword>
<dbReference type="Proteomes" id="UP001207468">
    <property type="component" value="Unassembled WGS sequence"/>
</dbReference>
<name>A0ACC0UKJ6_9AGAM</name>